<proteinExistence type="predicted"/>
<name>A0AAV4X7Z0_9ARAC</name>
<dbReference type="EMBL" id="BPLQ01015714">
    <property type="protein sequence ID" value="GIY90608.1"/>
    <property type="molecule type" value="Genomic_DNA"/>
</dbReference>
<sequence length="85" mass="9881">MKLLVFHLRRCHGNDAIIQLPRINESLIGPCLRGPQHVMLRFTLATPTRQRWHTCPQEAEWKHLPLRCFCPTPEDLNKKIGASSR</sequence>
<evidence type="ECO:0000313" key="2">
    <source>
        <dbReference type="Proteomes" id="UP001054837"/>
    </source>
</evidence>
<keyword evidence="2" id="KW-1185">Reference proteome</keyword>
<dbReference type="AlphaFoldDB" id="A0AAV4X7Z0"/>
<accession>A0AAV4X7Z0</accession>
<evidence type="ECO:0000313" key="1">
    <source>
        <dbReference type="EMBL" id="GIY90608.1"/>
    </source>
</evidence>
<protein>
    <submittedName>
        <fullName evidence="1">Uncharacterized protein</fullName>
    </submittedName>
</protein>
<organism evidence="1 2">
    <name type="scientific">Caerostris darwini</name>
    <dbReference type="NCBI Taxonomy" id="1538125"/>
    <lineage>
        <taxon>Eukaryota</taxon>
        <taxon>Metazoa</taxon>
        <taxon>Ecdysozoa</taxon>
        <taxon>Arthropoda</taxon>
        <taxon>Chelicerata</taxon>
        <taxon>Arachnida</taxon>
        <taxon>Araneae</taxon>
        <taxon>Araneomorphae</taxon>
        <taxon>Entelegynae</taxon>
        <taxon>Araneoidea</taxon>
        <taxon>Araneidae</taxon>
        <taxon>Caerostris</taxon>
    </lineage>
</organism>
<gene>
    <name evidence="1" type="ORF">CDAR_562821</name>
</gene>
<comment type="caution">
    <text evidence="1">The sequence shown here is derived from an EMBL/GenBank/DDBJ whole genome shotgun (WGS) entry which is preliminary data.</text>
</comment>
<reference evidence="1 2" key="1">
    <citation type="submission" date="2021-06" db="EMBL/GenBank/DDBJ databases">
        <title>Caerostris darwini draft genome.</title>
        <authorList>
            <person name="Kono N."/>
            <person name="Arakawa K."/>
        </authorList>
    </citation>
    <scope>NUCLEOTIDE SEQUENCE [LARGE SCALE GENOMIC DNA]</scope>
</reference>
<dbReference type="Proteomes" id="UP001054837">
    <property type="component" value="Unassembled WGS sequence"/>
</dbReference>